<evidence type="ECO:0000256" key="1">
    <source>
        <dbReference type="ARBA" id="ARBA00007151"/>
    </source>
</evidence>
<dbReference type="GeneID" id="23454385"/>
<dbReference type="Pfam" id="PF00177">
    <property type="entry name" value="Ribosomal_S7"/>
    <property type="match status" value="1"/>
</dbReference>
<protein>
    <submittedName>
        <fullName evidence="5">Ribosomal protein S7</fullName>
    </submittedName>
</protein>
<keyword evidence="2 5" id="KW-0689">Ribosomal protein</keyword>
<organism evidence="5">
    <name type="scientific">Thecamonas trahens</name>
    <name type="common">Flagellate</name>
    <name type="synonym">Amastigomonas trahens</name>
    <dbReference type="NCBI Taxonomy" id="529818"/>
    <lineage>
        <taxon>Eukaryota</taxon>
        <taxon>Apusozoa</taxon>
        <taxon>Apusomonadida</taxon>
        <taxon>Apusomonadidae</taxon>
        <taxon>Thecamonas</taxon>
    </lineage>
</organism>
<evidence type="ECO:0000313" key="5">
    <source>
        <dbReference type="EMBL" id="AJF36638.1"/>
    </source>
</evidence>
<keyword evidence="3" id="KW-0687">Ribonucleoprotein</keyword>
<dbReference type="RefSeq" id="YP_009121393.1">
    <property type="nucleotide sequence ID" value="NC_026452.1"/>
</dbReference>
<dbReference type="PANTHER" id="PTHR11205">
    <property type="entry name" value="RIBOSOMAL PROTEIN S7"/>
    <property type="match status" value="1"/>
</dbReference>
<comment type="similarity">
    <text evidence="1">Belongs to the universal ribosomal protein uS7 family.</text>
</comment>
<dbReference type="AlphaFoldDB" id="A0A0B5H2R3"/>
<accession>A0A0B5H2R3</accession>
<dbReference type="SUPFAM" id="SSF47973">
    <property type="entry name" value="Ribosomal protein S7"/>
    <property type="match status" value="1"/>
</dbReference>
<dbReference type="Gene3D" id="1.10.455.10">
    <property type="entry name" value="Ribosomal protein S7 domain"/>
    <property type="match status" value="1"/>
</dbReference>
<dbReference type="GO" id="GO:1990904">
    <property type="term" value="C:ribonucleoprotein complex"/>
    <property type="evidence" value="ECO:0007669"/>
    <property type="project" value="UniProtKB-KW"/>
</dbReference>
<proteinExistence type="inferred from homology"/>
<evidence type="ECO:0000256" key="2">
    <source>
        <dbReference type="ARBA" id="ARBA00022980"/>
    </source>
</evidence>
<dbReference type="InterPro" id="IPR000235">
    <property type="entry name" value="Ribosomal_uS7"/>
</dbReference>
<feature type="domain" description="Small ribosomal subunit protein uS7" evidence="4">
    <location>
        <begin position="13"/>
        <end position="141"/>
    </location>
</feature>
<dbReference type="GO" id="GO:0006412">
    <property type="term" value="P:translation"/>
    <property type="evidence" value="ECO:0007669"/>
    <property type="project" value="InterPro"/>
</dbReference>
<dbReference type="GO" id="GO:0005840">
    <property type="term" value="C:ribosome"/>
    <property type="evidence" value="ECO:0007669"/>
    <property type="project" value="UniProtKB-KW"/>
</dbReference>
<dbReference type="InterPro" id="IPR036823">
    <property type="entry name" value="Ribosomal_uS7_dom_sf"/>
</dbReference>
<geneLocation type="mitochondrion" evidence="5"/>
<name>A0A0B5H2R3_THETB</name>
<evidence type="ECO:0000256" key="3">
    <source>
        <dbReference type="ARBA" id="ARBA00023274"/>
    </source>
</evidence>
<sequence>MELKNQIKFSYLDSNIINKLVNQLLKKGNKYKSYLIINKVFEYIKNSNVNINPILLITVALNNVKPFIEVKSYKKRNVSLRVPSKISKNRQETLAIKWIIQGAKARKNKIFAINLAEELIDAYNYKGNAIKLKLEMHKLALLHKRFIFSKK</sequence>
<evidence type="ECO:0000259" key="4">
    <source>
        <dbReference type="Pfam" id="PF00177"/>
    </source>
</evidence>
<gene>
    <name evidence="5" type="primary">rps7</name>
</gene>
<dbReference type="PIRSF" id="PIRSF002122">
    <property type="entry name" value="RPS7p_RPS7a_RPS5e_RPS7o"/>
    <property type="match status" value="1"/>
</dbReference>
<dbReference type="EMBL" id="KP165389">
    <property type="protein sequence ID" value="AJF36638.1"/>
    <property type="molecule type" value="Genomic_DNA"/>
</dbReference>
<dbReference type="InterPro" id="IPR023798">
    <property type="entry name" value="Ribosomal_uS7_dom"/>
</dbReference>
<keyword evidence="5" id="KW-0496">Mitochondrion</keyword>
<reference evidence="5" key="1">
    <citation type="journal article" date="2014" name="Nucleic Acids Res.">
        <title>Widespread occurrence of organelle genome-encoded 5S rRNAs including permuted molecules.</title>
        <authorList>
            <person name="Valach M."/>
            <person name="Burger G."/>
            <person name="Gray M.W."/>
            <person name="Lang B.F."/>
        </authorList>
    </citation>
    <scope>NUCLEOTIDE SEQUENCE</scope>
    <source>
        <strain evidence="5">ATCC 50062</strain>
    </source>
</reference>